<organism evidence="2 3">
    <name type="scientific">Mikania micrantha</name>
    <name type="common">bitter vine</name>
    <dbReference type="NCBI Taxonomy" id="192012"/>
    <lineage>
        <taxon>Eukaryota</taxon>
        <taxon>Viridiplantae</taxon>
        <taxon>Streptophyta</taxon>
        <taxon>Embryophyta</taxon>
        <taxon>Tracheophyta</taxon>
        <taxon>Spermatophyta</taxon>
        <taxon>Magnoliopsida</taxon>
        <taxon>eudicotyledons</taxon>
        <taxon>Gunneridae</taxon>
        <taxon>Pentapetalae</taxon>
        <taxon>asterids</taxon>
        <taxon>campanulids</taxon>
        <taxon>Asterales</taxon>
        <taxon>Asteraceae</taxon>
        <taxon>Asteroideae</taxon>
        <taxon>Heliantheae alliance</taxon>
        <taxon>Eupatorieae</taxon>
        <taxon>Mikania</taxon>
    </lineage>
</organism>
<dbReference type="Proteomes" id="UP000326396">
    <property type="component" value="Linkage Group LG1"/>
</dbReference>
<sequence>MNPYGHNHRHDEPPYPPPPHAGGGHYPPPPPNVIHHHHEPPYPPPPHVELYPPPPHAPAPYTADYHRPPPPQHSHHIPHLPSVINHHHTDTDHHKKPEKYTDNKPTVRVYCKAKTDYALTIRDGKVILAPSNPSDLHQHWIKDEKFSTRVKDEQGYPSFALVNKATGQAMKHSIGATYPVQLTEYNPDKLDESVLWTESKDLGDGYRAVRMVNNIRLNVDAFNGDKNHGGVHDGTKIVLWEWKKDSNQRWTMVPYSFDNWNKPIFMAQKFFGMVDLIVIVDATCTLCIEGCTWRKTPTHTPLPYPSHVNGIRSCNWLLKRVFLLFRYRFELFPVLLGSRMPSCPSSD</sequence>
<evidence type="ECO:0000256" key="1">
    <source>
        <dbReference type="SAM" id="MobiDB-lite"/>
    </source>
</evidence>
<gene>
    <name evidence="2" type="ORF">E3N88_01361</name>
</gene>
<keyword evidence="3" id="KW-1185">Reference proteome</keyword>
<dbReference type="SUPFAM" id="SSF50370">
    <property type="entry name" value="Ricin B-like lectins"/>
    <property type="match status" value="1"/>
</dbReference>
<protein>
    <submittedName>
        <fullName evidence="2">Uncharacterized protein</fullName>
    </submittedName>
</protein>
<dbReference type="InterPro" id="IPR035992">
    <property type="entry name" value="Ricin_B-like_lectins"/>
</dbReference>
<feature type="compositionally biased region" description="Pro residues" evidence="1">
    <location>
        <begin position="14"/>
        <end position="32"/>
    </location>
</feature>
<dbReference type="Gene3D" id="2.80.10.50">
    <property type="match status" value="1"/>
</dbReference>
<name>A0A5N6Q0R8_9ASTR</name>
<reference evidence="2 3" key="1">
    <citation type="submission" date="2019-05" db="EMBL/GenBank/DDBJ databases">
        <title>Mikania micrantha, genome provides insights into the molecular mechanism of rapid growth.</title>
        <authorList>
            <person name="Liu B."/>
        </authorList>
    </citation>
    <scope>NUCLEOTIDE SEQUENCE [LARGE SCALE GENOMIC DNA]</scope>
    <source>
        <strain evidence="2">NLD-2019</strain>
        <tissue evidence="2">Leaf</tissue>
    </source>
</reference>
<dbReference type="OrthoDB" id="7769065at2759"/>
<accession>A0A5N6Q0R8</accession>
<comment type="caution">
    <text evidence="2">The sequence shown here is derived from an EMBL/GenBank/DDBJ whole genome shotgun (WGS) entry which is preliminary data.</text>
</comment>
<proteinExistence type="predicted"/>
<dbReference type="AlphaFoldDB" id="A0A5N6Q0R8"/>
<dbReference type="InterPro" id="IPR040249">
    <property type="entry name" value="Ricin_B-like_lectin_EULS3-like"/>
</dbReference>
<feature type="compositionally biased region" description="Pro residues" evidence="1">
    <location>
        <begin position="41"/>
        <end position="58"/>
    </location>
</feature>
<evidence type="ECO:0000313" key="3">
    <source>
        <dbReference type="Proteomes" id="UP000326396"/>
    </source>
</evidence>
<dbReference type="PANTHER" id="PTHR31257:SF2">
    <property type="entry name" value="RICIN B-LIKE LECTIN EULS3"/>
    <property type="match status" value="1"/>
</dbReference>
<dbReference type="PANTHER" id="PTHR31257">
    <property type="entry name" value="RICIN B-LIKE LECTIN EULS3"/>
    <property type="match status" value="1"/>
</dbReference>
<evidence type="ECO:0000313" key="2">
    <source>
        <dbReference type="EMBL" id="KAD7478225.1"/>
    </source>
</evidence>
<feature type="region of interest" description="Disordered" evidence="1">
    <location>
        <begin position="1"/>
        <end position="78"/>
    </location>
</feature>
<dbReference type="CDD" id="cd23431">
    <property type="entry name" value="beta-trefoil_Ricin_AtEULS3-like"/>
    <property type="match status" value="1"/>
</dbReference>
<dbReference type="EMBL" id="SZYD01000001">
    <property type="protein sequence ID" value="KAD7478225.1"/>
    <property type="molecule type" value="Genomic_DNA"/>
</dbReference>